<protein>
    <submittedName>
        <fullName evidence="1">Uncharacterized protein</fullName>
    </submittedName>
</protein>
<dbReference type="EMBL" id="GBXM01063899">
    <property type="protein sequence ID" value="JAH44678.1"/>
    <property type="molecule type" value="Transcribed_RNA"/>
</dbReference>
<organism evidence="1">
    <name type="scientific">Anguilla anguilla</name>
    <name type="common">European freshwater eel</name>
    <name type="synonym">Muraena anguilla</name>
    <dbReference type="NCBI Taxonomy" id="7936"/>
    <lineage>
        <taxon>Eukaryota</taxon>
        <taxon>Metazoa</taxon>
        <taxon>Chordata</taxon>
        <taxon>Craniata</taxon>
        <taxon>Vertebrata</taxon>
        <taxon>Euteleostomi</taxon>
        <taxon>Actinopterygii</taxon>
        <taxon>Neopterygii</taxon>
        <taxon>Teleostei</taxon>
        <taxon>Anguilliformes</taxon>
        <taxon>Anguillidae</taxon>
        <taxon>Anguilla</taxon>
    </lineage>
</organism>
<dbReference type="AlphaFoldDB" id="A0A0E9SVT5"/>
<reference evidence="1" key="2">
    <citation type="journal article" date="2015" name="Fish Shellfish Immunol.">
        <title>Early steps in the European eel (Anguilla anguilla)-Vibrio vulnificus interaction in the gills: Role of the RtxA13 toxin.</title>
        <authorList>
            <person name="Callol A."/>
            <person name="Pajuelo D."/>
            <person name="Ebbesson L."/>
            <person name="Teles M."/>
            <person name="MacKenzie S."/>
            <person name="Amaro C."/>
        </authorList>
    </citation>
    <scope>NUCLEOTIDE SEQUENCE</scope>
</reference>
<sequence length="35" mass="3445">MTGGVSVAVAANASATGCLHVTCHITNLLTPPTVH</sequence>
<proteinExistence type="predicted"/>
<name>A0A0E9SVT5_ANGAN</name>
<evidence type="ECO:0000313" key="1">
    <source>
        <dbReference type="EMBL" id="JAH44678.1"/>
    </source>
</evidence>
<reference evidence="1" key="1">
    <citation type="submission" date="2014-11" db="EMBL/GenBank/DDBJ databases">
        <authorList>
            <person name="Amaro Gonzalez C."/>
        </authorList>
    </citation>
    <scope>NUCLEOTIDE SEQUENCE</scope>
</reference>
<accession>A0A0E9SVT5</accession>